<proteinExistence type="predicted"/>
<dbReference type="Proteomes" id="UP000694843">
    <property type="component" value="Unplaced"/>
</dbReference>
<dbReference type="Pfam" id="PF03067">
    <property type="entry name" value="LPMO_10"/>
    <property type="match status" value="1"/>
</dbReference>
<name>A0A8B7PI11_HYAAZ</name>
<dbReference type="AlphaFoldDB" id="A0A8B7PI11"/>
<dbReference type="KEGG" id="hazt:108680598"/>
<gene>
    <name evidence="3" type="primary">LOC108680598</name>
</gene>
<dbReference type="OMA" id="FWVIGRT"/>
<sequence>PRDNEEGGKYGTGVITATYKEGAEVELGVELTANHQGFFEFRLCPNNNPKRPVLNSCLDQHLLHKVDGSGTRYYPPPGTRKMYMR</sequence>
<protein>
    <submittedName>
        <fullName evidence="3">Uncharacterized protein LOC108680598</fullName>
    </submittedName>
</protein>
<dbReference type="GeneID" id="108680598"/>
<reference evidence="3" key="1">
    <citation type="submission" date="2025-08" db="UniProtKB">
        <authorList>
            <consortium name="RefSeq"/>
        </authorList>
    </citation>
    <scope>IDENTIFICATION</scope>
    <source>
        <tissue evidence="3">Whole organism</tissue>
    </source>
</reference>
<feature type="domain" description="Chitin-binding type-4" evidence="1">
    <location>
        <begin position="16"/>
        <end position="76"/>
    </location>
</feature>
<dbReference type="OrthoDB" id="6348661at2759"/>
<evidence type="ECO:0000259" key="1">
    <source>
        <dbReference type="Pfam" id="PF03067"/>
    </source>
</evidence>
<evidence type="ECO:0000313" key="3">
    <source>
        <dbReference type="RefSeq" id="XP_018024961.1"/>
    </source>
</evidence>
<feature type="non-terminal residue" evidence="3">
    <location>
        <position position="85"/>
    </location>
</feature>
<dbReference type="RefSeq" id="XP_018024961.1">
    <property type="nucleotide sequence ID" value="XM_018169472.1"/>
</dbReference>
<evidence type="ECO:0000313" key="2">
    <source>
        <dbReference type="Proteomes" id="UP000694843"/>
    </source>
</evidence>
<accession>A0A8B7PI11</accession>
<dbReference type="InterPro" id="IPR004302">
    <property type="entry name" value="Cellulose/chitin-bd_N"/>
</dbReference>
<organism evidence="2 3">
    <name type="scientific">Hyalella azteca</name>
    <name type="common">Amphipod</name>
    <dbReference type="NCBI Taxonomy" id="294128"/>
    <lineage>
        <taxon>Eukaryota</taxon>
        <taxon>Metazoa</taxon>
        <taxon>Ecdysozoa</taxon>
        <taxon>Arthropoda</taxon>
        <taxon>Crustacea</taxon>
        <taxon>Multicrustacea</taxon>
        <taxon>Malacostraca</taxon>
        <taxon>Eumalacostraca</taxon>
        <taxon>Peracarida</taxon>
        <taxon>Amphipoda</taxon>
        <taxon>Senticaudata</taxon>
        <taxon>Talitrida</taxon>
        <taxon>Talitroidea</taxon>
        <taxon>Hyalellidae</taxon>
        <taxon>Hyalella</taxon>
    </lineage>
</organism>
<feature type="non-terminal residue" evidence="3">
    <location>
        <position position="1"/>
    </location>
</feature>
<keyword evidence="2" id="KW-1185">Reference proteome</keyword>